<accession>A0ABS6IFN6</accession>
<proteinExistence type="predicted"/>
<gene>
    <name evidence="1" type="ORF">KQ910_04905</name>
</gene>
<dbReference type="InterPro" id="IPR021269">
    <property type="entry name" value="DUF2848"/>
</dbReference>
<comment type="caution">
    <text evidence="1">The sequence shown here is derived from an EMBL/GenBank/DDBJ whole genome shotgun (WGS) entry which is preliminary data.</text>
</comment>
<protein>
    <submittedName>
        <fullName evidence="1">DUF2848 domain-containing protein</fullName>
    </submittedName>
</protein>
<dbReference type="Pfam" id="PF11010">
    <property type="entry name" value="DUF2848"/>
    <property type="match status" value="1"/>
</dbReference>
<dbReference type="EMBL" id="JAHOPB010000001">
    <property type="protein sequence ID" value="MBU8873088.1"/>
    <property type="molecule type" value="Genomic_DNA"/>
</dbReference>
<dbReference type="Proteomes" id="UP000727907">
    <property type="component" value="Unassembled WGS sequence"/>
</dbReference>
<evidence type="ECO:0000313" key="2">
    <source>
        <dbReference type="Proteomes" id="UP000727907"/>
    </source>
</evidence>
<name>A0ABS6IFN6_9HYPH</name>
<organism evidence="1 2">
    <name type="scientific">Reyranella humidisoli</name>
    <dbReference type="NCBI Taxonomy" id="2849149"/>
    <lineage>
        <taxon>Bacteria</taxon>
        <taxon>Pseudomonadati</taxon>
        <taxon>Pseudomonadota</taxon>
        <taxon>Alphaproteobacteria</taxon>
        <taxon>Hyphomicrobiales</taxon>
        <taxon>Reyranellaceae</taxon>
        <taxon>Reyranella</taxon>
    </lineage>
</organism>
<reference evidence="1 2" key="1">
    <citation type="submission" date="2021-06" db="EMBL/GenBank/DDBJ databases">
        <authorList>
            <person name="Lee D.H."/>
        </authorList>
    </citation>
    <scope>NUCLEOTIDE SEQUENCE [LARGE SCALE GENOMIC DNA]</scope>
    <source>
        <strain evidence="1 2">MMS21-HV4-11</strain>
    </source>
</reference>
<dbReference type="RefSeq" id="WP_216957356.1">
    <property type="nucleotide sequence ID" value="NZ_JAHOPB010000001.1"/>
</dbReference>
<keyword evidence="2" id="KW-1185">Reference proteome</keyword>
<sequence>MARLEFEGHAKGAVEQVSVDIDNLVIAGWTGRDVTALNHHIEELKAIGVQPPSRVPIYYRASAQMLTQADRIQVLGEDSSGEVEPVLVGAADRLWVTVGADHTDRKVESYGIAVSKQMCAKPIGRTAWRFEEVEPHWDQLILRSFVQEGGRKILYQEGPLARIRDPRELIFGWKDNKRLPMGSVMFCGTMPAIGAIRPSSRFEMELDDPVLGRKITHAYDIETLPVIA</sequence>
<evidence type="ECO:0000313" key="1">
    <source>
        <dbReference type="EMBL" id="MBU8873088.1"/>
    </source>
</evidence>